<dbReference type="Pfam" id="PF03446">
    <property type="entry name" value="NAD_binding_2"/>
    <property type="match status" value="1"/>
</dbReference>
<dbReference type="InterPro" id="IPR036291">
    <property type="entry name" value="NAD(P)-bd_dom_sf"/>
</dbReference>
<proteinExistence type="inferred from homology"/>
<sequence>MSGLRVTVLGLGLMGAPMALRLVQAGHQVTVYNRTRDKTAALERAGAKVADSAADAVASCEVAITMLSDDDAVAAVLDEILPALPTGATVIDMSSVRPDTARAHAAKLEAQDCFFLDAPVSGGQIGARDGTLSIMVGGNGAAFARWSSLLGALGKPLHVGPTGAGQLAKLANQLLVGVTLAAVGEALLLLQRGGADVRAAREALLGGFANSRVLDVHGQRMLDGQFEPGGYIATQLKDLDNVLIAAGDLQLPTAEVARDLFAEAVEQHLGDRDQAAIYLTLATRNFKPPT</sequence>
<dbReference type="SUPFAM" id="SSF51735">
    <property type="entry name" value="NAD(P)-binding Rossmann-fold domains"/>
    <property type="match status" value="1"/>
</dbReference>
<evidence type="ECO:0000259" key="5">
    <source>
        <dbReference type="Pfam" id="PF03446"/>
    </source>
</evidence>
<keyword evidence="3" id="KW-0520">NAD</keyword>
<evidence type="ECO:0000256" key="2">
    <source>
        <dbReference type="ARBA" id="ARBA00023002"/>
    </source>
</evidence>
<feature type="active site" evidence="4">
    <location>
        <position position="169"/>
    </location>
</feature>
<protein>
    <submittedName>
        <fullName evidence="7">2-hydroxy-3-oxopropionate reductase</fullName>
    </submittedName>
</protein>
<dbReference type="InterPro" id="IPR029154">
    <property type="entry name" value="HIBADH-like_NADP-bd"/>
</dbReference>
<dbReference type="Pfam" id="PF14833">
    <property type="entry name" value="NAD_binding_11"/>
    <property type="match status" value="1"/>
</dbReference>
<dbReference type="GO" id="GO:0016054">
    <property type="term" value="P:organic acid catabolic process"/>
    <property type="evidence" value="ECO:0007669"/>
    <property type="project" value="UniProtKB-ARBA"/>
</dbReference>
<evidence type="ECO:0000256" key="3">
    <source>
        <dbReference type="ARBA" id="ARBA00023027"/>
    </source>
</evidence>
<dbReference type="Gene3D" id="3.40.50.720">
    <property type="entry name" value="NAD(P)-binding Rossmann-like Domain"/>
    <property type="match status" value="1"/>
</dbReference>
<organism evidence="7 8">
    <name type="scientific">Roseiterribacter gracilis</name>
    <dbReference type="NCBI Taxonomy" id="2812848"/>
    <lineage>
        <taxon>Bacteria</taxon>
        <taxon>Pseudomonadati</taxon>
        <taxon>Pseudomonadota</taxon>
        <taxon>Alphaproteobacteria</taxon>
        <taxon>Rhodospirillales</taxon>
        <taxon>Roseiterribacteraceae</taxon>
        <taxon>Roseiterribacter</taxon>
    </lineage>
</organism>
<dbReference type="InterPro" id="IPR015815">
    <property type="entry name" value="HIBADH-related"/>
</dbReference>
<evidence type="ECO:0000259" key="6">
    <source>
        <dbReference type="Pfam" id="PF14833"/>
    </source>
</evidence>
<dbReference type="GO" id="GO:0051287">
    <property type="term" value="F:NAD binding"/>
    <property type="evidence" value="ECO:0007669"/>
    <property type="project" value="InterPro"/>
</dbReference>
<reference evidence="7" key="1">
    <citation type="submission" date="2021-02" db="EMBL/GenBank/DDBJ databases">
        <title>Genome sequence of Rhodospirillales sp. strain TMPK1 isolated from soil.</title>
        <authorList>
            <person name="Nakai R."/>
            <person name="Kusada H."/>
            <person name="Tamaki H."/>
        </authorList>
    </citation>
    <scope>NUCLEOTIDE SEQUENCE</scope>
    <source>
        <strain evidence="7">TMPK1</strain>
    </source>
</reference>
<accession>A0A8S8XJG7</accession>
<dbReference type="PIRSF" id="PIRSF000103">
    <property type="entry name" value="HIBADH"/>
    <property type="match status" value="1"/>
</dbReference>
<dbReference type="Gene3D" id="1.10.1040.10">
    <property type="entry name" value="N-(1-d-carboxylethyl)-l-norvaline Dehydrogenase, domain 2"/>
    <property type="match status" value="1"/>
</dbReference>
<name>A0A8S8XJG7_9PROT</name>
<evidence type="ECO:0000256" key="1">
    <source>
        <dbReference type="ARBA" id="ARBA00009080"/>
    </source>
</evidence>
<dbReference type="InterPro" id="IPR013328">
    <property type="entry name" value="6PGD_dom2"/>
</dbReference>
<feature type="domain" description="6-phosphogluconate dehydrogenase NADP-binding" evidence="5">
    <location>
        <begin position="6"/>
        <end position="157"/>
    </location>
</feature>
<comment type="similarity">
    <text evidence="1">Belongs to the HIBADH-related family.</text>
</comment>
<dbReference type="GO" id="GO:0050661">
    <property type="term" value="F:NADP binding"/>
    <property type="evidence" value="ECO:0007669"/>
    <property type="project" value="InterPro"/>
</dbReference>
<dbReference type="EMBL" id="BOPV01000001">
    <property type="protein sequence ID" value="GIL41316.1"/>
    <property type="molecule type" value="Genomic_DNA"/>
</dbReference>
<keyword evidence="8" id="KW-1185">Reference proteome</keyword>
<evidence type="ECO:0000313" key="8">
    <source>
        <dbReference type="Proteomes" id="UP000681075"/>
    </source>
</evidence>
<gene>
    <name evidence="7" type="ORF">TMPK1_35530</name>
</gene>
<dbReference type="PANTHER" id="PTHR43060:SF15">
    <property type="entry name" value="3-HYDROXYISOBUTYRATE DEHYDROGENASE-LIKE 1, MITOCHONDRIAL-RELATED"/>
    <property type="match status" value="1"/>
</dbReference>
<dbReference type="InterPro" id="IPR008927">
    <property type="entry name" value="6-PGluconate_DH-like_C_sf"/>
</dbReference>
<dbReference type="GO" id="GO:0016491">
    <property type="term" value="F:oxidoreductase activity"/>
    <property type="evidence" value="ECO:0007669"/>
    <property type="project" value="UniProtKB-KW"/>
</dbReference>
<dbReference type="InterPro" id="IPR002204">
    <property type="entry name" value="3-OH-isobutyrate_DH-rel_CS"/>
</dbReference>
<dbReference type="PANTHER" id="PTHR43060">
    <property type="entry name" value="3-HYDROXYISOBUTYRATE DEHYDROGENASE-LIKE 1, MITOCHONDRIAL-RELATED"/>
    <property type="match status" value="1"/>
</dbReference>
<dbReference type="SUPFAM" id="SSF48179">
    <property type="entry name" value="6-phosphogluconate dehydrogenase C-terminal domain-like"/>
    <property type="match status" value="1"/>
</dbReference>
<keyword evidence="2" id="KW-0560">Oxidoreductase</keyword>
<dbReference type="PROSITE" id="PS00895">
    <property type="entry name" value="3_HYDROXYISOBUT_DH"/>
    <property type="match status" value="1"/>
</dbReference>
<evidence type="ECO:0000313" key="7">
    <source>
        <dbReference type="EMBL" id="GIL41316.1"/>
    </source>
</evidence>
<evidence type="ECO:0000256" key="4">
    <source>
        <dbReference type="PIRSR" id="PIRSR000103-1"/>
    </source>
</evidence>
<comment type="caution">
    <text evidence="7">The sequence shown here is derived from an EMBL/GenBank/DDBJ whole genome shotgun (WGS) entry which is preliminary data.</text>
</comment>
<feature type="domain" description="3-hydroxyisobutyrate dehydrogenase-like NAD-binding" evidence="6">
    <location>
        <begin position="163"/>
        <end position="278"/>
    </location>
</feature>
<dbReference type="AlphaFoldDB" id="A0A8S8XJG7"/>
<dbReference type="InterPro" id="IPR006115">
    <property type="entry name" value="6PGDH_NADP-bd"/>
</dbReference>
<dbReference type="Proteomes" id="UP000681075">
    <property type="component" value="Unassembled WGS sequence"/>
</dbReference>